<reference evidence="4" key="3">
    <citation type="submission" date="2020-12" db="UniProtKB">
        <authorList>
            <consortium name="EnsemblPlants"/>
        </authorList>
    </citation>
    <scope>IDENTIFICATION</scope>
</reference>
<keyword evidence="2" id="KW-0732">Signal</keyword>
<dbReference type="EMBL" id="ABEU02000015">
    <property type="protein sequence ID" value="PNR39846.1"/>
    <property type="molecule type" value="Genomic_DNA"/>
</dbReference>
<dbReference type="EnsemblPlants" id="Pp3c15_23210V3.2">
    <property type="protein sequence ID" value="PAC:32927089.CDS.1"/>
    <property type="gene ID" value="Pp3c15_23210"/>
</dbReference>
<evidence type="ECO:0000256" key="2">
    <source>
        <dbReference type="SAM" id="SignalP"/>
    </source>
</evidence>
<dbReference type="HOGENOM" id="CLU_2101031_0_0_1"/>
<organism evidence="3">
    <name type="scientific">Physcomitrium patens</name>
    <name type="common">Spreading-leaved earth moss</name>
    <name type="synonym">Physcomitrella patens</name>
    <dbReference type="NCBI Taxonomy" id="3218"/>
    <lineage>
        <taxon>Eukaryota</taxon>
        <taxon>Viridiplantae</taxon>
        <taxon>Streptophyta</taxon>
        <taxon>Embryophyta</taxon>
        <taxon>Bryophyta</taxon>
        <taxon>Bryophytina</taxon>
        <taxon>Bryopsida</taxon>
        <taxon>Funariidae</taxon>
        <taxon>Funariales</taxon>
        <taxon>Funariaceae</taxon>
        <taxon>Physcomitrium</taxon>
    </lineage>
</organism>
<feature type="region of interest" description="Disordered" evidence="1">
    <location>
        <begin position="58"/>
        <end position="116"/>
    </location>
</feature>
<evidence type="ECO:0000256" key="1">
    <source>
        <dbReference type="SAM" id="MobiDB-lite"/>
    </source>
</evidence>
<feature type="chain" id="PRO_5014297858" evidence="2">
    <location>
        <begin position="23"/>
        <end position="116"/>
    </location>
</feature>
<dbReference type="AlphaFoldDB" id="A9SCR0"/>
<evidence type="ECO:0000313" key="4">
    <source>
        <dbReference type="EnsemblPlants" id="PAC:32927088.CDS.1"/>
    </source>
</evidence>
<reference evidence="3 5" key="1">
    <citation type="journal article" date="2008" name="Science">
        <title>The Physcomitrella genome reveals evolutionary insights into the conquest of land by plants.</title>
        <authorList>
            <person name="Rensing S."/>
            <person name="Lang D."/>
            <person name="Zimmer A."/>
            <person name="Terry A."/>
            <person name="Salamov A."/>
            <person name="Shapiro H."/>
            <person name="Nishiyama T."/>
            <person name="Perroud P.-F."/>
            <person name="Lindquist E."/>
            <person name="Kamisugi Y."/>
            <person name="Tanahashi T."/>
            <person name="Sakakibara K."/>
            <person name="Fujita T."/>
            <person name="Oishi K."/>
            <person name="Shin-I T."/>
            <person name="Kuroki Y."/>
            <person name="Toyoda A."/>
            <person name="Suzuki Y."/>
            <person name="Hashimoto A."/>
            <person name="Yamaguchi K."/>
            <person name="Sugano A."/>
            <person name="Kohara Y."/>
            <person name="Fujiyama A."/>
            <person name="Anterola A."/>
            <person name="Aoki S."/>
            <person name="Ashton N."/>
            <person name="Barbazuk W.B."/>
            <person name="Barker E."/>
            <person name="Bennetzen J."/>
            <person name="Bezanilla M."/>
            <person name="Blankenship R."/>
            <person name="Cho S.H."/>
            <person name="Dutcher S."/>
            <person name="Estelle M."/>
            <person name="Fawcett J.A."/>
            <person name="Gundlach H."/>
            <person name="Hanada K."/>
            <person name="Heyl A."/>
            <person name="Hicks K.A."/>
            <person name="Hugh J."/>
            <person name="Lohr M."/>
            <person name="Mayer K."/>
            <person name="Melkozernov A."/>
            <person name="Murata T."/>
            <person name="Nelson D."/>
            <person name="Pils B."/>
            <person name="Prigge M."/>
            <person name="Reiss B."/>
            <person name="Renner T."/>
            <person name="Rombauts S."/>
            <person name="Rushton P."/>
            <person name="Sanderfoot A."/>
            <person name="Schween G."/>
            <person name="Shiu S.-H."/>
            <person name="Stueber K."/>
            <person name="Theodoulou F.L."/>
            <person name="Tu H."/>
            <person name="Van de Peer Y."/>
            <person name="Verrier P.J."/>
            <person name="Waters E."/>
            <person name="Wood A."/>
            <person name="Yang L."/>
            <person name="Cove D."/>
            <person name="Cuming A."/>
            <person name="Hasebe M."/>
            <person name="Lucas S."/>
            <person name="Mishler D.B."/>
            <person name="Reski R."/>
            <person name="Grigoriev I."/>
            <person name="Quatrano R.S."/>
            <person name="Boore J.L."/>
        </authorList>
    </citation>
    <scope>NUCLEOTIDE SEQUENCE [LARGE SCALE GENOMIC DNA]</scope>
    <source>
        <strain evidence="4 5">cv. Gransden 2004</strain>
    </source>
</reference>
<dbReference type="EnsemblPlants" id="Pp3c15_23210V3.1">
    <property type="protein sequence ID" value="PAC:32927088.CDS.1"/>
    <property type="gene ID" value="Pp3c15_23210"/>
</dbReference>
<dbReference type="PaxDb" id="3218-PP1S66_102V6.1"/>
<evidence type="ECO:0000313" key="3">
    <source>
        <dbReference type="EMBL" id="PNR39846.1"/>
    </source>
</evidence>
<accession>A9SCR0</accession>
<reference evidence="3 5" key="2">
    <citation type="journal article" date="2018" name="Plant J.">
        <title>The Physcomitrella patens chromosome-scale assembly reveals moss genome structure and evolution.</title>
        <authorList>
            <person name="Lang D."/>
            <person name="Ullrich K.K."/>
            <person name="Murat F."/>
            <person name="Fuchs J."/>
            <person name="Jenkins J."/>
            <person name="Haas F.B."/>
            <person name="Piednoel M."/>
            <person name="Gundlach H."/>
            <person name="Van Bel M."/>
            <person name="Meyberg R."/>
            <person name="Vives C."/>
            <person name="Morata J."/>
            <person name="Symeonidi A."/>
            <person name="Hiss M."/>
            <person name="Muchero W."/>
            <person name="Kamisugi Y."/>
            <person name="Saleh O."/>
            <person name="Blanc G."/>
            <person name="Decker E.L."/>
            <person name="van Gessel N."/>
            <person name="Grimwood J."/>
            <person name="Hayes R.D."/>
            <person name="Graham S.W."/>
            <person name="Gunter L.E."/>
            <person name="McDaniel S.F."/>
            <person name="Hoernstein S.N.W."/>
            <person name="Larsson A."/>
            <person name="Li F.W."/>
            <person name="Perroud P.F."/>
            <person name="Phillips J."/>
            <person name="Ranjan P."/>
            <person name="Rokshar D.S."/>
            <person name="Rothfels C.J."/>
            <person name="Schneider L."/>
            <person name="Shu S."/>
            <person name="Stevenson D.W."/>
            <person name="Thummler F."/>
            <person name="Tillich M."/>
            <person name="Villarreal Aguilar J.C."/>
            <person name="Widiez T."/>
            <person name="Wong G.K."/>
            <person name="Wymore A."/>
            <person name="Zhang Y."/>
            <person name="Zimmer A.D."/>
            <person name="Quatrano R.S."/>
            <person name="Mayer K.F.X."/>
            <person name="Goodstein D."/>
            <person name="Casacuberta J.M."/>
            <person name="Vandepoele K."/>
            <person name="Reski R."/>
            <person name="Cuming A.C."/>
            <person name="Tuskan G.A."/>
            <person name="Maumus F."/>
            <person name="Salse J."/>
            <person name="Schmutz J."/>
            <person name="Rensing S.A."/>
        </authorList>
    </citation>
    <scope>NUCLEOTIDE SEQUENCE [LARGE SCALE GENOMIC DNA]</scope>
    <source>
        <strain evidence="4 5">cv. Gransden 2004</strain>
    </source>
</reference>
<dbReference type="Proteomes" id="UP000006727">
    <property type="component" value="Chromosome 15"/>
</dbReference>
<proteinExistence type="predicted"/>
<name>A9SCR0_PHYPA</name>
<feature type="signal peptide" evidence="2">
    <location>
        <begin position="1"/>
        <end position="22"/>
    </location>
</feature>
<sequence>MGEVLMILLLLLLLLQPPPASSLQNRAVARMMVQAWQLAMISQQCCCQPGTGQMLCRQQDHPSLPPRDPRCEHLTPKAQLPQSQPHNTEDVDDGDHERKISQSAVRRWRGSFHDGR</sequence>
<gene>
    <name evidence="3" type="ORF">PHYPA_020126</name>
</gene>
<protein>
    <submittedName>
        <fullName evidence="3 4">Uncharacterized protein</fullName>
    </submittedName>
</protein>
<evidence type="ECO:0000313" key="5">
    <source>
        <dbReference type="Proteomes" id="UP000006727"/>
    </source>
</evidence>
<dbReference type="Gramene" id="Pp3c15_23210V3.1">
    <property type="protein sequence ID" value="PAC:32927088.CDS.1"/>
    <property type="gene ID" value="Pp3c15_23210"/>
</dbReference>
<dbReference type="Gramene" id="Pp3c15_23210V3.2">
    <property type="protein sequence ID" value="PAC:32927089.CDS.1"/>
    <property type="gene ID" value="Pp3c15_23210"/>
</dbReference>
<keyword evidence="5" id="KW-1185">Reference proteome</keyword>
<dbReference type="InParanoid" id="A9SCR0"/>